<name>A0A8J7RLZ2_9BACT</name>
<dbReference type="Proteomes" id="UP000673975">
    <property type="component" value="Unassembled WGS sequence"/>
</dbReference>
<feature type="binding site" evidence="2">
    <location>
        <begin position="249"/>
        <end position="250"/>
    </location>
    <ligand>
        <name>ATP</name>
        <dbReference type="ChEBI" id="CHEBI:30616"/>
    </ligand>
</feature>
<dbReference type="InterPro" id="IPR036388">
    <property type="entry name" value="WH-like_DNA-bd_sf"/>
</dbReference>
<dbReference type="SUPFAM" id="SSF140931">
    <property type="entry name" value="Fic-like"/>
    <property type="match status" value="1"/>
</dbReference>
<sequence length="370" mass="42507">MRQYNWQQNDWPHFTYSLSGLEDKLFTFAEKVGRISGILESLPEDIQQETLINLMLEEAVKTSEIEGEFVSRQDVLSSIRKNLGLHISPAVIKDPKAEGVGELMIDVRKSFKQPLTRQMLFRWHRVLFGDSDKNMVGKWRTHEEPMQVISGAMGKERVHFEAPPSSQVPLEMDQFIDWFNKTDPDGKRQLQNGPIRSGLAHLYFESIHPFEDGNGRIGRAIAEKALSQSIGRPALLSLSETIESNKKAYYNALKAGQRSNEVTEWIHYFIDTLLQSQEKAERQIEFTLRKVKFFDRFKDQLSERQKKVINRMLDEGPDGFEGGMNARKYVGITRVSKATATRDIQQLVEMEAFVRYGKAGGRSTSYRVNL</sequence>
<dbReference type="PANTHER" id="PTHR13504">
    <property type="entry name" value="FIDO DOMAIN-CONTAINING PROTEIN DDB_G0283145"/>
    <property type="match status" value="1"/>
</dbReference>
<dbReference type="PANTHER" id="PTHR13504:SF33">
    <property type="entry name" value="FIC FAMILY PROTEIN"/>
    <property type="match status" value="1"/>
</dbReference>
<evidence type="ECO:0000313" key="5">
    <source>
        <dbReference type="Proteomes" id="UP000673975"/>
    </source>
</evidence>
<proteinExistence type="predicted"/>
<feature type="domain" description="Fido" evidence="3">
    <location>
        <begin position="115"/>
        <end position="271"/>
    </location>
</feature>
<dbReference type="Gene3D" id="1.10.10.10">
    <property type="entry name" value="Winged helix-like DNA-binding domain superfamily/Winged helix DNA-binding domain"/>
    <property type="match status" value="1"/>
</dbReference>
<organism evidence="4 5">
    <name type="scientific">Natronogracilivirga saccharolytica</name>
    <dbReference type="NCBI Taxonomy" id="2812953"/>
    <lineage>
        <taxon>Bacteria</taxon>
        <taxon>Pseudomonadati</taxon>
        <taxon>Balneolota</taxon>
        <taxon>Balneolia</taxon>
        <taxon>Balneolales</taxon>
        <taxon>Cyclonatronaceae</taxon>
        <taxon>Natronogracilivirga</taxon>
    </lineage>
</organism>
<gene>
    <name evidence="4" type="ORF">NATSA_11710</name>
</gene>
<dbReference type="InterPro" id="IPR040198">
    <property type="entry name" value="Fido_containing"/>
</dbReference>
<dbReference type="Pfam" id="PF02661">
    <property type="entry name" value="Fic"/>
    <property type="match status" value="1"/>
</dbReference>
<dbReference type="Pfam" id="PF13776">
    <property type="entry name" value="DUF4172"/>
    <property type="match status" value="1"/>
</dbReference>
<evidence type="ECO:0000259" key="3">
    <source>
        <dbReference type="PROSITE" id="PS51459"/>
    </source>
</evidence>
<dbReference type="InterPro" id="IPR003812">
    <property type="entry name" value="Fido"/>
</dbReference>
<evidence type="ECO:0000313" key="4">
    <source>
        <dbReference type="EMBL" id="MBP3193335.1"/>
    </source>
</evidence>
<dbReference type="GO" id="GO:0005524">
    <property type="term" value="F:ATP binding"/>
    <property type="evidence" value="ECO:0007669"/>
    <property type="project" value="UniProtKB-KW"/>
</dbReference>
<feature type="active site" evidence="1">
    <location>
        <position position="208"/>
    </location>
</feature>
<keyword evidence="5" id="KW-1185">Reference proteome</keyword>
<evidence type="ECO:0000256" key="2">
    <source>
        <dbReference type="PIRSR" id="PIRSR640198-2"/>
    </source>
</evidence>
<dbReference type="InterPro" id="IPR025230">
    <property type="entry name" value="DUF4172"/>
</dbReference>
<dbReference type="InterPro" id="IPR036597">
    <property type="entry name" value="Fido-like_dom_sf"/>
</dbReference>
<dbReference type="AlphaFoldDB" id="A0A8J7RLZ2"/>
<protein>
    <submittedName>
        <fullName evidence="4">Fic family protein</fullName>
    </submittedName>
</protein>
<dbReference type="Gene3D" id="1.10.3290.10">
    <property type="entry name" value="Fido-like domain"/>
    <property type="match status" value="1"/>
</dbReference>
<evidence type="ECO:0000256" key="1">
    <source>
        <dbReference type="PIRSR" id="PIRSR640198-1"/>
    </source>
</evidence>
<keyword evidence="2" id="KW-0547">Nucleotide-binding</keyword>
<keyword evidence="2" id="KW-0067">ATP-binding</keyword>
<accession>A0A8J7RLZ2</accession>
<dbReference type="EMBL" id="JAFIDN010000009">
    <property type="protein sequence ID" value="MBP3193335.1"/>
    <property type="molecule type" value="Genomic_DNA"/>
</dbReference>
<dbReference type="RefSeq" id="WP_210512791.1">
    <property type="nucleotide sequence ID" value="NZ_JAFIDN010000009.1"/>
</dbReference>
<dbReference type="PROSITE" id="PS51459">
    <property type="entry name" value="FIDO"/>
    <property type="match status" value="1"/>
</dbReference>
<reference evidence="4" key="1">
    <citation type="submission" date="2021-02" db="EMBL/GenBank/DDBJ databases">
        <title>Natronogracilivirga saccharolytica gen. nov. sp. nov. a new anaerobic, haloalkiliphilic carbohydrate-fermenting bacterium from soda lake and proposing of Cyclonatronumiaceae fam. nov. in the phylum Balneolaeota.</title>
        <authorList>
            <person name="Zhilina T.N."/>
            <person name="Sorokin D.Y."/>
            <person name="Zavarzina D.G."/>
            <person name="Toshchakov S.V."/>
            <person name="Kublanov I.V."/>
        </authorList>
    </citation>
    <scope>NUCLEOTIDE SEQUENCE</scope>
    <source>
        <strain evidence="4">Z-1702</strain>
    </source>
</reference>
<feature type="binding site" evidence="2">
    <location>
        <begin position="212"/>
        <end position="219"/>
    </location>
    <ligand>
        <name>ATP</name>
        <dbReference type="ChEBI" id="CHEBI:30616"/>
    </ligand>
</feature>
<comment type="caution">
    <text evidence="4">The sequence shown here is derived from an EMBL/GenBank/DDBJ whole genome shotgun (WGS) entry which is preliminary data.</text>
</comment>